<gene>
    <name evidence="1" type="ORF">LCGC14_3037320</name>
</gene>
<dbReference type="EMBL" id="LAZR01063624">
    <property type="protein sequence ID" value="KKK59144.1"/>
    <property type="molecule type" value="Genomic_DNA"/>
</dbReference>
<protein>
    <submittedName>
        <fullName evidence="1">Uncharacterized protein</fullName>
    </submittedName>
</protein>
<accession>A0A0F8YYL8</accession>
<proteinExistence type="predicted"/>
<dbReference type="AlphaFoldDB" id="A0A0F8YYL8"/>
<reference evidence="1" key="1">
    <citation type="journal article" date="2015" name="Nature">
        <title>Complex archaea that bridge the gap between prokaryotes and eukaryotes.</title>
        <authorList>
            <person name="Spang A."/>
            <person name="Saw J.H."/>
            <person name="Jorgensen S.L."/>
            <person name="Zaremba-Niedzwiedzka K."/>
            <person name="Martijn J."/>
            <person name="Lind A.E."/>
            <person name="van Eijk R."/>
            <person name="Schleper C."/>
            <person name="Guy L."/>
            <person name="Ettema T.J."/>
        </authorList>
    </citation>
    <scope>NUCLEOTIDE SEQUENCE</scope>
</reference>
<sequence>RDLGPNAIAPRALRLLAAKPEVLQFIDGFMREIGIEDGLDIDKDSKGRMLIDSNVQRLLENNFLLLQRLSQAEDVIGAWFLPKLDEYIAKATGFESGVTHQDRAFKALSFMAGIKQREIDLDQTALWKFREIERTAQSKRARDRKKDPSYKTRQLRYQRREATRMRRLGF</sequence>
<name>A0A0F8YYL8_9ZZZZ</name>
<organism evidence="1">
    <name type="scientific">marine sediment metagenome</name>
    <dbReference type="NCBI Taxonomy" id="412755"/>
    <lineage>
        <taxon>unclassified sequences</taxon>
        <taxon>metagenomes</taxon>
        <taxon>ecological metagenomes</taxon>
    </lineage>
</organism>
<comment type="caution">
    <text evidence="1">The sequence shown here is derived from an EMBL/GenBank/DDBJ whole genome shotgun (WGS) entry which is preliminary data.</text>
</comment>
<feature type="non-terminal residue" evidence="1">
    <location>
        <position position="1"/>
    </location>
</feature>
<evidence type="ECO:0000313" key="1">
    <source>
        <dbReference type="EMBL" id="KKK59144.1"/>
    </source>
</evidence>